<dbReference type="PANTHER" id="PTHR43464:SF19">
    <property type="entry name" value="UBIQUINONE BIOSYNTHESIS O-METHYLTRANSFERASE, MITOCHONDRIAL"/>
    <property type="match status" value="1"/>
</dbReference>
<name>A0A0F7FCN3_PAEDU</name>
<evidence type="ECO:0000313" key="5">
    <source>
        <dbReference type="EMBL" id="AKG36165.1"/>
    </source>
</evidence>
<sequence>MSTEIIKKPEDVLTMLDSLMREPAPFWNHFYSDRTKRIPFFVEYPDENLVSYIESGMLNKGRMLELGCGPGRNAIYATLNGYAVDAIDISEEAITWAMERAKERNISVNFECKSVFNLQYMEEFDFVYDSGCLHHLWPHRRVGYIQMISNALKSKGYFGLTCFAPGFTEIGGAYELTDWEIYRERSMKGGQAYSKEKLIDILGDYFDLIELRAMNECNDLDMKFGVPFLWASLWRKK</sequence>
<feature type="domain" description="Methyltransferase" evidence="4">
    <location>
        <begin position="64"/>
        <end position="156"/>
    </location>
</feature>
<keyword evidence="1 5" id="KW-0489">Methyltransferase</keyword>
<dbReference type="GO" id="GO:0032259">
    <property type="term" value="P:methylation"/>
    <property type="evidence" value="ECO:0007669"/>
    <property type="project" value="UniProtKB-KW"/>
</dbReference>
<organism evidence="5 6">
    <name type="scientific">Paenibacillus durus ATCC 35681</name>
    <dbReference type="NCBI Taxonomy" id="1333534"/>
    <lineage>
        <taxon>Bacteria</taxon>
        <taxon>Bacillati</taxon>
        <taxon>Bacillota</taxon>
        <taxon>Bacilli</taxon>
        <taxon>Bacillales</taxon>
        <taxon>Paenibacillaceae</taxon>
        <taxon>Paenibacillus</taxon>
    </lineage>
</organism>
<evidence type="ECO:0000256" key="3">
    <source>
        <dbReference type="ARBA" id="ARBA00022691"/>
    </source>
</evidence>
<accession>A0A0F7FCN3</accession>
<dbReference type="InterPro" id="IPR041698">
    <property type="entry name" value="Methyltransf_25"/>
</dbReference>
<gene>
    <name evidence="5" type="ORF">VK70_17675</name>
</gene>
<reference evidence="5 6" key="2">
    <citation type="journal article" date="2016" name="Genome Announc.">
        <title>Genome Sequence of a Gram-Positive Diazotroph, Paenibacillus durus Type Strain ATCC 35681.</title>
        <authorList>
            <person name="Halim M.A."/>
            <person name="Rahman A.Y."/>
            <person name="Sim K.S."/>
            <person name="Yam H.C."/>
            <person name="Rahim A.A."/>
            <person name="Ghazali A.H."/>
            <person name="Najimudin N."/>
        </authorList>
    </citation>
    <scope>NUCLEOTIDE SEQUENCE [LARGE SCALE GENOMIC DNA]</scope>
    <source>
        <strain evidence="5 6">ATCC 35681</strain>
    </source>
</reference>
<dbReference type="PATRIC" id="fig|1333534.5.peg.3895"/>
<protein>
    <submittedName>
        <fullName evidence="5">Methyltransferase</fullName>
    </submittedName>
</protein>
<dbReference type="EMBL" id="CP011114">
    <property type="protein sequence ID" value="AKG36165.1"/>
    <property type="molecule type" value="Genomic_DNA"/>
</dbReference>
<keyword evidence="2 5" id="KW-0808">Transferase</keyword>
<reference evidence="5 6" key="1">
    <citation type="submission" date="2015-03" db="EMBL/GenBank/DDBJ databases">
        <authorList>
            <person name="Abdul Halim M."/>
        </authorList>
    </citation>
    <scope>NUCLEOTIDE SEQUENCE [LARGE SCALE GENOMIC DNA]</scope>
    <source>
        <strain evidence="5 6">ATCC 35681</strain>
    </source>
</reference>
<proteinExistence type="predicted"/>
<evidence type="ECO:0000256" key="1">
    <source>
        <dbReference type="ARBA" id="ARBA00022603"/>
    </source>
</evidence>
<dbReference type="CDD" id="cd02440">
    <property type="entry name" value="AdoMet_MTases"/>
    <property type="match status" value="1"/>
</dbReference>
<dbReference type="Proteomes" id="UP000034189">
    <property type="component" value="Chromosome"/>
</dbReference>
<dbReference type="Pfam" id="PF13649">
    <property type="entry name" value="Methyltransf_25"/>
    <property type="match status" value="1"/>
</dbReference>
<dbReference type="Gene3D" id="3.40.50.150">
    <property type="entry name" value="Vaccinia Virus protein VP39"/>
    <property type="match status" value="1"/>
</dbReference>
<dbReference type="OrthoDB" id="9804312at2"/>
<dbReference type="PANTHER" id="PTHR43464">
    <property type="entry name" value="METHYLTRANSFERASE"/>
    <property type="match status" value="1"/>
</dbReference>
<dbReference type="InterPro" id="IPR029063">
    <property type="entry name" value="SAM-dependent_MTases_sf"/>
</dbReference>
<dbReference type="AlphaFoldDB" id="A0A0F7FCN3"/>
<evidence type="ECO:0000259" key="4">
    <source>
        <dbReference type="Pfam" id="PF13649"/>
    </source>
</evidence>
<keyword evidence="3" id="KW-0949">S-adenosyl-L-methionine</keyword>
<evidence type="ECO:0000313" key="6">
    <source>
        <dbReference type="Proteomes" id="UP000034189"/>
    </source>
</evidence>
<dbReference type="RefSeq" id="WP_025695069.1">
    <property type="nucleotide sequence ID" value="NZ_ASQQ01000240.1"/>
</dbReference>
<dbReference type="SUPFAM" id="SSF53335">
    <property type="entry name" value="S-adenosyl-L-methionine-dependent methyltransferases"/>
    <property type="match status" value="1"/>
</dbReference>
<dbReference type="HOGENOM" id="CLU_056435_3_0_9"/>
<dbReference type="GO" id="GO:0008168">
    <property type="term" value="F:methyltransferase activity"/>
    <property type="evidence" value="ECO:0007669"/>
    <property type="project" value="UniProtKB-KW"/>
</dbReference>
<evidence type="ECO:0000256" key="2">
    <source>
        <dbReference type="ARBA" id="ARBA00022679"/>
    </source>
</evidence>